<accession>A0A097IIT6</accession>
<dbReference type="Proteomes" id="UP000029914">
    <property type="component" value="Chromosome"/>
</dbReference>
<evidence type="ECO:0000313" key="3">
    <source>
        <dbReference type="Proteomes" id="UP000029914"/>
    </source>
</evidence>
<keyword evidence="3" id="KW-1185">Reference proteome</keyword>
<dbReference type="InterPro" id="IPR018567">
    <property type="entry name" value="DUF2020"/>
</dbReference>
<dbReference type="AlphaFoldDB" id="A0A097IIT6"/>
<dbReference type="Pfam" id="PF09449">
    <property type="entry name" value="DUF2020"/>
    <property type="match status" value="1"/>
</dbReference>
<name>A0A097IIT6_9CORY</name>
<reference evidence="2 3" key="1">
    <citation type="submission" date="2013-09" db="EMBL/GenBank/DDBJ databases">
        <title>Complete genome sequence of Corynebacterium doosanense CAU 212(T) (=DSM 45436(T)), isolated from activated sludge.</title>
        <authorList>
            <person name="Schaffert L."/>
            <person name="Albersmeier A."/>
            <person name="Kalinowski J."/>
            <person name="Ruckert C."/>
        </authorList>
    </citation>
    <scope>NUCLEOTIDE SEQUENCE [LARGE SCALE GENOMIC DNA]</scope>
    <source>
        <strain evidence="2 3">CAU 212</strain>
    </source>
</reference>
<gene>
    <name evidence="2" type="ORF">CDOO_12825</name>
</gene>
<dbReference type="EMBL" id="CP006764">
    <property type="protein sequence ID" value="AIT62047.1"/>
    <property type="molecule type" value="Genomic_DNA"/>
</dbReference>
<dbReference type="InterPro" id="IPR016123">
    <property type="entry name" value="Mog1/PsbP_a/b/a-sand"/>
</dbReference>
<organism evidence="2 3">
    <name type="scientific">Corynebacterium doosanense CAU 212 = DSM 45436</name>
    <dbReference type="NCBI Taxonomy" id="558173"/>
    <lineage>
        <taxon>Bacteria</taxon>
        <taxon>Bacillati</taxon>
        <taxon>Actinomycetota</taxon>
        <taxon>Actinomycetes</taxon>
        <taxon>Mycobacteriales</taxon>
        <taxon>Corynebacteriaceae</taxon>
        <taxon>Corynebacterium</taxon>
    </lineage>
</organism>
<dbReference type="KEGG" id="cdo:CDOO_12825"/>
<evidence type="ECO:0000313" key="2">
    <source>
        <dbReference type="EMBL" id="AIT62047.1"/>
    </source>
</evidence>
<dbReference type="SUPFAM" id="SSF55724">
    <property type="entry name" value="Mog1p/PsbP-like"/>
    <property type="match status" value="1"/>
</dbReference>
<dbReference type="STRING" id="558173.CDOO_12825"/>
<proteinExistence type="predicted"/>
<feature type="domain" description="DUF2020" evidence="1">
    <location>
        <begin position="39"/>
        <end position="182"/>
    </location>
</feature>
<sequence>MLLTLAGIALTGCAGDDPQPPPTGAQTSAPMALPAGAELGVDTLPLVPGGRESGAPCPYLDTGWVEGVNGQRVTGVGVDTRFADPACVYWSYPEEPQLQVIVRRMSDPPSAAAVVDWAAPVDGTEPAELPGGWVGGRGAAEVVDGAVFAVQKDTVAVVVFTNQAQSVKAEQAAQATVNNLGL</sequence>
<protein>
    <recommendedName>
        <fullName evidence="1">DUF2020 domain-containing protein</fullName>
    </recommendedName>
</protein>
<dbReference type="eggNOG" id="ENOG50337DZ">
    <property type="taxonomic scope" value="Bacteria"/>
</dbReference>
<evidence type="ECO:0000259" key="1">
    <source>
        <dbReference type="Pfam" id="PF09449"/>
    </source>
</evidence>
<dbReference type="Gene3D" id="3.40.1000.10">
    <property type="entry name" value="Mog1/PsbP, alpha/beta/alpha sandwich"/>
    <property type="match status" value="1"/>
</dbReference>
<dbReference type="HOGENOM" id="CLU_099876_1_0_11"/>